<sequence length="157" mass="18216">MKHMKSNLNAGNITRIKSVGSNITNQPYRDHLRGYQSFRTQHKLLKVKMDSLSSILTLVWNLQIRTVLLAKDWKYGESILQYDSNWGLKCTPAIRISRNSCLSIRLMEHSIKANTDFTGNGLDKFKHLTKSLSPRTILAFFDINVTVMRLTMIEWMR</sequence>
<evidence type="ECO:0000313" key="1">
    <source>
        <dbReference type="EMBL" id="CAI9730876.1"/>
    </source>
</evidence>
<gene>
    <name evidence="1" type="ORF">OCTVUL_1B014231</name>
</gene>
<accession>A0AA36BAK0</accession>
<keyword evidence="2" id="KW-1185">Reference proteome</keyword>
<reference evidence="1" key="1">
    <citation type="submission" date="2023-08" db="EMBL/GenBank/DDBJ databases">
        <authorList>
            <person name="Alioto T."/>
            <person name="Alioto T."/>
            <person name="Gomez Garrido J."/>
        </authorList>
    </citation>
    <scope>NUCLEOTIDE SEQUENCE</scope>
</reference>
<organism evidence="1 2">
    <name type="scientific">Octopus vulgaris</name>
    <name type="common">Common octopus</name>
    <dbReference type="NCBI Taxonomy" id="6645"/>
    <lineage>
        <taxon>Eukaryota</taxon>
        <taxon>Metazoa</taxon>
        <taxon>Spiralia</taxon>
        <taxon>Lophotrochozoa</taxon>
        <taxon>Mollusca</taxon>
        <taxon>Cephalopoda</taxon>
        <taxon>Coleoidea</taxon>
        <taxon>Octopodiformes</taxon>
        <taxon>Octopoda</taxon>
        <taxon>Incirrata</taxon>
        <taxon>Octopodidae</taxon>
        <taxon>Octopus</taxon>
    </lineage>
</organism>
<dbReference type="EMBL" id="OX597825">
    <property type="protein sequence ID" value="CAI9730876.1"/>
    <property type="molecule type" value="Genomic_DNA"/>
</dbReference>
<evidence type="ECO:0000313" key="2">
    <source>
        <dbReference type="Proteomes" id="UP001162480"/>
    </source>
</evidence>
<dbReference type="AlphaFoldDB" id="A0AA36BAK0"/>
<dbReference type="Proteomes" id="UP001162480">
    <property type="component" value="Chromosome 12"/>
</dbReference>
<protein>
    <submittedName>
        <fullName evidence="1">Uncharacterized protein</fullName>
    </submittedName>
</protein>
<proteinExistence type="predicted"/>
<name>A0AA36BAK0_OCTVU</name>